<dbReference type="Proteomes" id="UP000272778">
    <property type="component" value="Unassembled WGS sequence"/>
</dbReference>
<keyword evidence="3" id="KW-1185">Reference proteome</keyword>
<evidence type="ECO:0000313" key="3">
    <source>
        <dbReference type="Proteomes" id="UP000272778"/>
    </source>
</evidence>
<evidence type="ECO:0000313" key="2">
    <source>
        <dbReference type="EMBL" id="RQH09992.1"/>
    </source>
</evidence>
<protein>
    <recommendedName>
        <fullName evidence="4">Lipoprotein</fullName>
    </recommendedName>
</protein>
<sequence length="276" mass="29692">MKNHTRNTLTLKCALLAIAGSLSGCVQFTPVKDIAKDKPAYLAANFTIDSLPTSIKEKLPAAGSHPLPFKLLTITGVVSGHVGANNVSSEFKSTLVNAKDTGLVQQLHEVSSNGIPSAATFSLSYLNLFYLKSETTSYFQPVAPMPIVAHSVEKNPFDMSKPQEDTTFSATFTSGTAVQLVNFRVVVSTCHAAHYYPASRVTAGLQGDAIDLDCEDRIDNILQTTSRRTYLTEYGIYVMRTSATAAAKLEWKYSAFEKDGQHPQSGPGGAGHDKPA</sequence>
<name>A0A3N6NLB7_9BURK</name>
<dbReference type="PROSITE" id="PS51257">
    <property type="entry name" value="PROKAR_LIPOPROTEIN"/>
    <property type="match status" value="1"/>
</dbReference>
<evidence type="ECO:0008006" key="4">
    <source>
        <dbReference type="Google" id="ProtNLM"/>
    </source>
</evidence>
<dbReference type="OrthoDB" id="9071914at2"/>
<dbReference type="RefSeq" id="WP_124149389.1">
    <property type="nucleotide sequence ID" value="NZ_RQIS01000001.1"/>
</dbReference>
<organism evidence="2 3">
    <name type="scientific">Paraburkholderia dinghuensis</name>
    <dbReference type="NCBI Taxonomy" id="2305225"/>
    <lineage>
        <taxon>Bacteria</taxon>
        <taxon>Pseudomonadati</taxon>
        <taxon>Pseudomonadota</taxon>
        <taxon>Betaproteobacteria</taxon>
        <taxon>Burkholderiales</taxon>
        <taxon>Burkholderiaceae</taxon>
        <taxon>Paraburkholderia</taxon>
    </lineage>
</organism>
<proteinExistence type="predicted"/>
<comment type="caution">
    <text evidence="2">The sequence shown here is derived from an EMBL/GenBank/DDBJ whole genome shotgun (WGS) entry which is preliminary data.</text>
</comment>
<evidence type="ECO:0000256" key="1">
    <source>
        <dbReference type="SAM" id="SignalP"/>
    </source>
</evidence>
<feature type="signal peptide" evidence="1">
    <location>
        <begin position="1"/>
        <end position="28"/>
    </location>
</feature>
<reference evidence="2 3" key="1">
    <citation type="submission" date="2018-11" db="EMBL/GenBank/DDBJ databases">
        <title>Paraburkholderia sp. DHOA04, isolated from soil.</title>
        <authorList>
            <person name="Gao Z.-H."/>
            <person name="Qiu L.-H."/>
            <person name="Fu J.-C."/>
        </authorList>
    </citation>
    <scope>NUCLEOTIDE SEQUENCE [LARGE SCALE GENOMIC DNA]</scope>
    <source>
        <strain evidence="2 3">DHOA04</strain>
    </source>
</reference>
<accession>A0A3N6NLB7</accession>
<gene>
    <name evidence="2" type="ORF">D1Y85_02325</name>
</gene>
<feature type="chain" id="PRO_5018192123" description="Lipoprotein" evidence="1">
    <location>
        <begin position="29"/>
        <end position="276"/>
    </location>
</feature>
<keyword evidence="1" id="KW-0732">Signal</keyword>
<dbReference type="AlphaFoldDB" id="A0A3N6NLB7"/>
<dbReference type="EMBL" id="RQIS01000001">
    <property type="protein sequence ID" value="RQH09992.1"/>
    <property type="molecule type" value="Genomic_DNA"/>
</dbReference>